<dbReference type="Gene3D" id="3.90.1200.10">
    <property type="match status" value="1"/>
</dbReference>
<reference evidence="2 3" key="1">
    <citation type="submission" date="2021-03" db="EMBL/GenBank/DDBJ databases">
        <title>Genomic Encyclopedia of Type Strains, Phase IV (KMG-IV): sequencing the most valuable type-strain genomes for metagenomic binning, comparative biology and taxonomic classification.</title>
        <authorList>
            <person name="Goeker M."/>
        </authorList>
    </citation>
    <scope>NUCLEOTIDE SEQUENCE [LARGE SCALE GENOMIC DNA]</scope>
    <source>
        <strain evidence="2 3">DSM 26048</strain>
    </source>
</reference>
<comment type="caution">
    <text evidence="2">The sequence shown here is derived from an EMBL/GenBank/DDBJ whole genome shotgun (WGS) entry which is preliminary data.</text>
</comment>
<dbReference type="GO" id="GO:0016301">
    <property type="term" value="F:kinase activity"/>
    <property type="evidence" value="ECO:0007669"/>
    <property type="project" value="UniProtKB-KW"/>
</dbReference>
<dbReference type="Pfam" id="PF01636">
    <property type="entry name" value="APH"/>
    <property type="match status" value="1"/>
</dbReference>
<dbReference type="EMBL" id="JAGGLB010000012">
    <property type="protein sequence ID" value="MBP1992234.1"/>
    <property type="molecule type" value="Genomic_DNA"/>
</dbReference>
<organism evidence="2 3">
    <name type="scientific">Paenibacillus eucommiae</name>
    <dbReference type="NCBI Taxonomy" id="1355755"/>
    <lineage>
        <taxon>Bacteria</taxon>
        <taxon>Bacillati</taxon>
        <taxon>Bacillota</taxon>
        <taxon>Bacilli</taxon>
        <taxon>Bacillales</taxon>
        <taxon>Paenibacillaceae</taxon>
        <taxon>Paenibacillus</taxon>
    </lineage>
</organism>
<evidence type="ECO:0000313" key="2">
    <source>
        <dbReference type="EMBL" id="MBP1992234.1"/>
    </source>
</evidence>
<name>A0ABS4J0F6_9BACL</name>
<dbReference type="Proteomes" id="UP001519287">
    <property type="component" value="Unassembled WGS sequence"/>
</dbReference>
<keyword evidence="3" id="KW-1185">Reference proteome</keyword>
<dbReference type="InterPro" id="IPR011009">
    <property type="entry name" value="Kinase-like_dom_sf"/>
</dbReference>
<protein>
    <submittedName>
        <fullName evidence="2">Aminoglycoside phosphotransferase (APT) family kinase protein</fullName>
    </submittedName>
</protein>
<evidence type="ECO:0000313" key="3">
    <source>
        <dbReference type="Proteomes" id="UP001519287"/>
    </source>
</evidence>
<proteinExistence type="predicted"/>
<keyword evidence="2" id="KW-0808">Transferase</keyword>
<keyword evidence="2" id="KW-0418">Kinase</keyword>
<evidence type="ECO:0000259" key="1">
    <source>
        <dbReference type="Pfam" id="PF01636"/>
    </source>
</evidence>
<dbReference type="InterPro" id="IPR002575">
    <property type="entry name" value="Aminoglycoside_PTrfase"/>
</dbReference>
<accession>A0ABS4J0F6</accession>
<gene>
    <name evidence="2" type="ORF">J2Z66_003842</name>
</gene>
<feature type="domain" description="Aminoglycoside phosphotransferase" evidence="1">
    <location>
        <begin position="15"/>
        <end position="108"/>
    </location>
</feature>
<sequence>MRDAPVRNAIAALSSLFDTEMLTAAWEATLQAPVWQGTAVWLHGDLHPGNLLVNQGQLSAVIDFGTLGIGDPACDLMVAWTLLSAESRNLFRSALTVDDATWARGRGWALSFGLIAFAYYLDTNPILAAISRRAIDEVLA</sequence>
<dbReference type="SUPFAM" id="SSF56112">
    <property type="entry name" value="Protein kinase-like (PK-like)"/>
    <property type="match status" value="1"/>
</dbReference>